<dbReference type="EMBL" id="UXUI01007591">
    <property type="protein sequence ID" value="VDD88280.1"/>
    <property type="molecule type" value="Genomic_DNA"/>
</dbReference>
<organism evidence="4">
    <name type="scientific">Enterobius vermicularis</name>
    <name type="common">Human pinworm</name>
    <dbReference type="NCBI Taxonomy" id="51028"/>
    <lineage>
        <taxon>Eukaryota</taxon>
        <taxon>Metazoa</taxon>
        <taxon>Ecdysozoa</taxon>
        <taxon>Nematoda</taxon>
        <taxon>Chromadorea</taxon>
        <taxon>Rhabditida</taxon>
        <taxon>Spirurina</taxon>
        <taxon>Oxyuridomorpha</taxon>
        <taxon>Oxyuroidea</taxon>
        <taxon>Oxyuridae</taxon>
        <taxon>Enterobius</taxon>
    </lineage>
</organism>
<evidence type="ECO:0000256" key="1">
    <source>
        <dbReference type="SAM" id="SignalP"/>
    </source>
</evidence>
<reference evidence="2 3" key="2">
    <citation type="submission" date="2018-10" db="EMBL/GenBank/DDBJ databases">
        <authorList>
            <consortium name="Pathogen Informatics"/>
        </authorList>
    </citation>
    <scope>NUCLEOTIDE SEQUENCE [LARGE SCALE GENOMIC DNA]</scope>
</reference>
<dbReference type="SUPFAM" id="SSF47862">
    <property type="entry name" value="Saposin"/>
    <property type="match status" value="1"/>
</dbReference>
<accession>A0A0N4V194</accession>
<feature type="signal peptide" evidence="1">
    <location>
        <begin position="1"/>
        <end position="19"/>
    </location>
</feature>
<keyword evidence="1" id="KW-0732">Signal</keyword>
<sequence>MKFQLAIYICLLLLASAVARCPSQKNVIYCQICFIFSQFVLDHMTWELADAIEYGINQCLSFGFIYSGSCQLIIRNNGERIYNGVHNGDALNKVCDFVC</sequence>
<gene>
    <name evidence="2" type="ORF">EVEC_LOCUS3423</name>
</gene>
<dbReference type="WBParaSite" id="EVEC_0000371501-mRNA-1">
    <property type="protein sequence ID" value="EVEC_0000371501-mRNA-1"/>
    <property type="gene ID" value="EVEC_0000371501"/>
</dbReference>
<name>A0A0N4V194_ENTVE</name>
<feature type="chain" id="PRO_5043122590" evidence="1">
    <location>
        <begin position="20"/>
        <end position="99"/>
    </location>
</feature>
<proteinExistence type="predicted"/>
<evidence type="ECO:0000313" key="3">
    <source>
        <dbReference type="Proteomes" id="UP000274131"/>
    </source>
</evidence>
<dbReference type="AlphaFoldDB" id="A0A0N4V194"/>
<reference evidence="4" key="1">
    <citation type="submission" date="2017-02" db="UniProtKB">
        <authorList>
            <consortium name="WormBaseParasite"/>
        </authorList>
    </citation>
    <scope>IDENTIFICATION</scope>
</reference>
<protein>
    <submittedName>
        <fullName evidence="4">Saposin B-type domain-containing protein</fullName>
    </submittedName>
</protein>
<evidence type="ECO:0000313" key="2">
    <source>
        <dbReference type="EMBL" id="VDD88280.1"/>
    </source>
</evidence>
<dbReference type="InterPro" id="IPR011001">
    <property type="entry name" value="Saposin-like"/>
</dbReference>
<evidence type="ECO:0000313" key="4">
    <source>
        <dbReference type="WBParaSite" id="EVEC_0000371501-mRNA-1"/>
    </source>
</evidence>
<dbReference type="Proteomes" id="UP000274131">
    <property type="component" value="Unassembled WGS sequence"/>
</dbReference>
<keyword evidence="3" id="KW-1185">Reference proteome</keyword>